<accession>A0A2M8QYI2</accession>
<dbReference type="PROSITE" id="PS51257">
    <property type="entry name" value="PROKAR_LIPOPROTEIN"/>
    <property type="match status" value="1"/>
</dbReference>
<evidence type="ECO:0008006" key="3">
    <source>
        <dbReference type="Google" id="ProtNLM"/>
    </source>
</evidence>
<dbReference type="EMBL" id="PGVG01000054">
    <property type="protein sequence ID" value="PJG50613.1"/>
    <property type="molecule type" value="Genomic_DNA"/>
</dbReference>
<sequence length="273" mass="29093">MLRPGVNLIALIGGCVLAGCGLRVPEIRDFPNGGSYASNNALVQAIVRSVHCELEDAVTRVLNARAGSSDALFLRKWGAQVALTIQLEEKSTANPTAAWFPPSPTSSIFSLSGAFNGSADATRVDKVNFYYKVSELYLGPNGRCERDTTAPTDSLLIQSDLKLAEWLDAMVNGVATGQIASVAKQNVLSHQVTFEIDTSGSITPAWKLVRATFNQSGNLLSALRNRKHDLVVTFAPLDKTQSGNFLIPIGESTHIASQLTSGITTGFKSALGQ</sequence>
<name>A0A2M8QYI2_9BRAD</name>
<evidence type="ECO:0000313" key="1">
    <source>
        <dbReference type="EMBL" id="PJG50613.1"/>
    </source>
</evidence>
<dbReference type="AlphaFoldDB" id="A0A2M8QYI2"/>
<keyword evidence="2" id="KW-1185">Reference proteome</keyword>
<protein>
    <recommendedName>
        <fullName evidence="3">Lipoprotein</fullName>
    </recommendedName>
</protein>
<comment type="caution">
    <text evidence="1">The sequence shown here is derived from an EMBL/GenBank/DDBJ whole genome shotgun (WGS) entry which is preliminary data.</text>
</comment>
<proteinExistence type="predicted"/>
<evidence type="ECO:0000313" key="2">
    <source>
        <dbReference type="Proteomes" id="UP000231194"/>
    </source>
</evidence>
<organism evidence="1 2">
    <name type="scientific">Bradyrhizobium forestalis</name>
    <dbReference type="NCBI Taxonomy" id="1419263"/>
    <lineage>
        <taxon>Bacteria</taxon>
        <taxon>Pseudomonadati</taxon>
        <taxon>Pseudomonadota</taxon>
        <taxon>Alphaproteobacteria</taxon>
        <taxon>Hyphomicrobiales</taxon>
        <taxon>Nitrobacteraceae</taxon>
        <taxon>Bradyrhizobium</taxon>
    </lineage>
</organism>
<reference evidence="1 2" key="1">
    <citation type="submission" date="2017-11" db="EMBL/GenBank/DDBJ databases">
        <title>Bradyrhizobium forestalis sp. nov., an efficient nitrogen-fixing bacterium isolated from nodules of forest legume species in the Amazon.</title>
        <authorList>
            <person name="Costa E.M."/>
            <person name="Guimaraes A."/>
            <person name="Carvalho T.S."/>
            <person name="Rodrigues T.L."/>
            <person name="Ribeiro P.R.A."/>
            <person name="Lebbe L."/>
            <person name="Willems A."/>
            <person name="Moreira F.M.S."/>
        </authorList>
    </citation>
    <scope>NUCLEOTIDE SEQUENCE [LARGE SCALE GENOMIC DNA]</scope>
    <source>
        <strain evidence="1 2">INPA54B</strain>
    </source>
</reference>
<dbReference type="Proteomes" id="UP000231194">
    <property type="component" value="Unassembled WGS sequence"/>
</dbReference>
<dbReference type="OrthoDB" id="8253592at2"/>
<gene>
    <name evidence="1" type="ORF">CVM73_35270</name>
</gene>